<dbReference type="Proteomes" id="UP000177507">
    <property type="component" value="Unassembled WGS sequence"/>
</dbReference>
<reference evidence="1 2" key="1">
    <citation type="journal article" date="2016" name="Nat. Commun.">
        <title>Thousands of microbial genomes shed light on interconnected biogeochemical processes in an aquifer system.</title>
        <authorList>
            <person name="Anantharaman K."/>
            <person name="Brown C.T."/>
            <person name="Hug L.A."/>
            <person name="Sharon I."/>
            <person name="Castelle C.J."/>
            <person name="Probst A.J."/>
            <person name="Thomas B.C."/>
            <person name="Singh A."/>
            <person name="Wilkins M.J."/>
            <person name="Karaoz U."/>
            <person name="Brodie E.L."/>
            <person name="Williams K.H."/>
            <person name="Hubbard S.S."/>
            <person name="Banfield J.F."/>
        </authorList>
    </citation>
    <scope>NUCLEOTIDE SEQUENCE [LARGE SCALE GENOMIC DNA]</scope>
</reference>
<accession>A0A1F8EWM4</accession>
<dbReference type="STRING" id="1802668.A2831_02725"/>
<proteinExistence type="predicted"/>
<dbReference type="AlphaFoldDB" id="A0A1F8EWM4"/>
<gene>
    <name evidence="1" type="ORF">A2831_02725</name>
</gene>
<dbReference type="EMBL" id="MGJI01000011">
    <property type="protein sequence ID" value="OGN05257.1"/>
    <property type="molecule type" value="Genomic_DNA"/>
</dbReference>
<organism evidence="1 2">
    <name type="scientific">Candidatus Yanofskybacteria bacterium RIFCSPHIGHO2_01_FULL_44_17</name>
    <dbReference type="NCBI Taxonomy" id="1802668"/>
    <lineage>
        <taxon>Bacteria</taxon>
        <taxon>Candidatus Yanofskyibacteriota</taxon>
    </lineage>
</organism>
<name>A0A1F8EWM4_9BACT</name>
<evidence type="ECO:0000313" key="2">
    <source>
        <dbReference type="Proteomes" id="UP000177507"/>
    </source>
</evidence>
<protein>
    <submittedName>
        <fullName evidence="1">Uncharacterized protein</fullName>
    </submittedName>
</protein>
<comment type="caution">
    <text evidence="1">The sequence shown here is derived from an EMBL/GenBank/DDBJ whole genome shotgun (WGS) entry which is preliminary data.</text>
</comment>
<sequence>MIKIISSFLLIAVTGGFVINQVPSWKQKVVEVVNPASKEARLLGELKANLNELDDALNSSDGKSNNSNDLISKSKNLVDEIATTNQKNSGIIRQQVGKIIDAFLDKTPFPADHLQTDATSVSPLVCPPIK</sequence>
<evidence type="ECO:0000313" key="1">
    <source>
        <dbReference type="EMBL" id="OGN05257.1"/>
    </source>
</evidence>